<dbReference type="EMBL" id="JBEPEK010000275">
    <property type="protein sequence ID" value="MER7183795.1"/>
    <property type="molecule type" value="Genomic_DNA"/>
</dbReference>
<feature type="non-terminal residue" evidence="2">
    <location>
        <position position="98"/>
    </location>
</feature>
<reference evidence="2 3" key="1">
    <citation type="submission" date="2024-06" db="EMBL/GenBank/DDBJ databases">
        <title>The Natural Products Discovery Center: Release of the First 8490 Sequenced Strains for Exploring Actinobacteria Biosynthetic Diversity.</title>
        <authorList>
            <person name="Kalkreuter E."/>
            <person name="Kautsar S.A."/>
            <person name="Yang D."/>
            <person name="Bader C.D."/>
            <person name="Teijaro C.N."/>
            <person name="Fluegel L."/>
            <person name="Davis C.M."/>
            <person name="Simpson J.R."/>
            <person name="Lauterbach L."/>
            <person name="Steele A.D."/>
            <person name="Gui C."/>
            <person name="Meng S."/>
            <person name="Li G."/>
            <person name="Viehrig K."/>
            <person name="Ye F."/>
            <person name="Su P."/>
            <person name="Kiefer A.F."/>
            <person name="Nichols A."/>
            <person name="Cepeda A.J."/>
            <person name="Yan W."/>
            <person name="Fan B."/>
            <person name="Jiang Y."/>
            <person name="Adhikari A."/>
            <person name="Zheng C.-J."/>
            <person name="Schuster L."/>
            <person name="Cowan T.M."/>
            <person name="Smanski M.J."/>
            <person name="Chevrette M.G."/>
            <person name="De Carvalho L.P.S."/>
            <person name="Shen B."/>
        </authorList>
    </citation>
    <scope>NUCLEOTIDE SEQUENCE [LARGE SCALE GENOMIC DNA]</scope>
    <source>
        <strain evidence="2 3">NPDC000234</strain>
    </source>
</reference>
<evidence type="ECO:0000256" key="1">
    <source>
        <dbReference type="SAM" id="MobiDB-lite"/>
    </source>
</evidence>
<sequence>MTSTNPTPAPIRLLRTDDLLDLRFSFPGLRLDASPFGRRTLQRADPAVEGRLVVDFGPQHLTEQAFFEAAPGLPAEGEPGAGEPGAGEPHPAPPVLAR</sequence>
<evidence type="ECO:0000313" key="2">
    <source>
        <dbReference type="EMBL" id="MER7183795.1"/>
    </source>
</evidence>
<proteinExistence type="predicted"/>
<feature type="region of interest" description="Disordered" evidence="1">
    <location>
        <begin position="71"/>
        <end position="98"/>
    </location>
</feature>
<protein>
    <submittedName>
        <fullName evidence="2">Uncharacterized protein</fullName>
    </submittedName>
</protein>
<dbReference type="Proteomes" id="UP001474181">
    <property type="component" value="Unassembled WGS sequence"/>
</dbReference>
<comment type="caution">
    <text evidence="2">The sequence shown here is derived from an EMBL/GenBank/DDBJ whole genome shotgun (WGS) entry which is preliminary data.</text>
</comment>
<organism evidence="2 3">
    <name type="scientific">Streptomyces hyaluromycini</name>
    <dbReference type="NCBI Taxonomy" id="1377993"/>
    <lineage>
        <taxon>Bacteria</taxon>
        <taxon>Bacillati</taxon>
        <taxon>Actinomycetota</taxon>
        <taxon>Actinomycetes</taxon>
        <taxon>Kitasatosporales</taxon>
        <taxon>Streptomycetaceae</taxon>
        <taxon>Streptomyces</taxon>
    </lineage>
</organism>
<name>A0ABV1X494_9ACTN</name>
<accession>A0ABV1X494</accession>
<evidence type="ECO:0000313" key="3">
    <source>
        <dbReference type="Proteomes" id="UP001474181"/>
    </source>
</evidence>
<dbReference type="RefSeq" id="WP_350785400.1">
    <property type="nucleotide sequence ID" value="NZ_JBEPEK010000275.1"/>
</dbReference>
<keyword evidence="3" id="KW-1185">Reference proteome</keyword>
<gene>
    <name evidence="2" type="ORF">ABT404_30705</name>
</gene>